<proteinExistence type="predicted"/>
<keyword evidence="4" id="KW-1185">Reference proteome</keyword>
<reference evidence="4" key="1">
    <citation type="submission" date="2015-09" db="EMBL/GenBank/DDBJ databases">
        <authorList>
            <consortium name="Pathogen Informatics"/>
        </authorList>
    </citation>
    <scope>NUCLEOTIDE SEQUENCE [LARGE SCALE GENOMIC DNA]</scope>
    <source>
        <strain evidence="4">Lake Konstanz</strain>
    </source>
</reference>
<feature type="signal peptide" evidence="2">
    <location>
        <begin position="1"/>
        <end position="21"/>
    </location>
</feature>
<keyword evidence="1" id="KW-0812">Transmembrane</keyword>
<dbReference type="VEuPathDB" id="TriTrypDB:BSAL_85520"/>
<accession>A0A0S4J3H5</accession>
<gene>
    <name evidence="3" type="ORF">BSAL_85520</name>
</gene>
<feature type="transmembrane region" description="Helical" evidence="1">
    <location>
        <begin position="45"/>
        <end position="68"/>
    </location>
</feature>
<evidence type="ECO:0000313" key="4">
    <source>
        <dbReference type="Proteomes" id="UP000051952"/>
    </source>
</evidence>
<protein>
    <submittedName>
        <fullName evidence="3">Membrane-associated protein, putative</fullName>
    </submittedName>
</protein>
<name>A0A0S4J3H5_BODSA</name>
<sequence>MSMNSCAFLLVISSFFFLLRSDAPRRLLHFLGQSANLTKSTPWSHFVAAIVVLLGCLPVMCVALIPFVPYGTTGTSDAALDQYARSRLYGPYSLPSPMVFTDGGRETQYFVSTNGAIMFQQYSDLYRTNVRSGKRSIDCGSVRSFRSFLVPKTGMYHRTFSGNESLMRSTWSGCADKYSVYPNICSCCDNGSNGQTRRWETR</sequence>
<feature type="chain" id="PRO_5006621862" evidence="2">
    <location>
        <begin position="22"/>
        <end position="202"/>
    </location>
</feature>
<keyword evidence="2" id="KW-0732">Signal</keyword>
<keyword evidence="1" id="KW-1133">Transmembrane helix</keyword>
<dbReference type="Proteomes" id="UP000051952">
    <property type="component" value="Unassembled WGS sequence"/>
</dbReference>
<evidence type="ECO:0000256" key="1">
    <source>
        <dbReference type="SAM" id="Phobius"/>
    </source>
</evidence>
<keyword evidence="1" id="KW-0472">Membrane</keyword>
<organism evidence="3 4">
    <name type="scientific">Bodo saltans</name>
    <name type="common">Flagellated protozoan</name>
    <dbReference type="NCBI Taxonomy" id="75058"/>
    <lineage>
        <taxon>Eukaryota</taxon>
        <taxon>Discoba</taxon>
        <taxon>Euglenozoa</taxon>
        <taxon>Kinetoplastea</taxon>
        <taxon>Metakinetoplastina</taxon>
        <taxon>Eubodonida</taxon>
        <taxon>Bodonidae</taxon>
        <taxon>Bodo</taxon>
    </lineage>
</organism>
<evidence type="ECO:0000313" key="3">
    <source>
        <dbReference type="EMBL" id="CUG77616.1"/>
    </source>
</evidence>
<evidence type="ECO:0000256" key="2">
    <source>
        <dbReference type="SAM" id="SignalP"/>
    </source>
</evidence>
<dbReference type="AlphaFoldDB" id="A0A0S4J3H5"/>
<dbReference type="EMBL" id="CYKH01001007">
    <property type="protein sequence ID" value="CUG77616.1"/>
    <property type="molecule type" value="Genomic_DNA"/>
</dbReference>